<dbReference type="KEGG" id="mmas:MYMAC_001723"/>
<feature type="transmembrane region" description="Helical" evidence="2">
    <location>
        <begin position="53"/>
        <end position="75"/>
    </location>
</feature>
<dbReference type="InterPro" id="IPR005804">
    <property type="entry name" value="FA_desaturase_dom"/>
</dbReference>
<evidence type="ECO:0000256" key="2">
    <source>
        <dbReference type="SAM" id="Phobius"/>
    </source>
</evidence>
<feature type="region of interest" description="Disordered" evidence="1">
    <location>
        <begin position="1"/>
        <end position="22"/>
    </location>
</feature>
<dbReference type="RefSeq" id="WP_095957725.1">
    <property type="nucleotide sequence ID" value="NZ_CP022203.1"/>
</dbReference>
<evidence type="ECO:0000313" key="4">
    <source>
        <dbReference type="EMBL" id="ATB46131.1"/>
    </source>
</evidence>
<dbReference type="GO" id="GO:0006629">
    <property type="term" value="P:lipid metabolic process"/>
    <property type="evidence" value="ECO:0007669"/>
    <property type="project" value="InterPro"/>
</dbReference>
<evidence type="ECO:0000256" key="1">
    <source>
        <dbReference type="SAM" id="MobiDB-lite"/>
    </source>
</evidence>
<organism evidence="4 5">
    <name type="scientific">Corallococcus macrosporus DSM 14697</name>
    <dbReference type="NCBI Taxonomy" id="1189310"/>
    <lineage>
        <taxon>Bacteria</taxon>
        <taxon>Pseudomonadati</taxon>
        <taxon>Myxococcota</taxon>
        <taxon>Myxococcia</taxon>
        <taxon>Myxococcales</taxon>
        <taxon>Cystobacterineae</taxon>
        <taxon>Myxococcaceae</taxon>
        <taxon>Corallococcus</taxon>
    </lineage>
</organism>
<accession>A0A250JRX5</accession>
<dbReference type="AlphaFoldDB" id="A0A250JRX5"/>
<evidence type="ECO:0000259" key="3">
    <source>
        <dbReference type="Pfam" id="PF00487"/>
    </source>
</evidence>
<keyword evidence="2" id="KW-1133">Transmembrane helix</keyword>
<name>A0A250JRX5_9BACT</name>
<protein>
    <submittedName>
        <fullName evidence="4">Fatty acid desaturase</fullName>
    </submittedName>
</protein>
<dbReference type="OrthoDB" id="9800167at2"/>
<keyword evidence="2" id="KW-0472">Membrane</keyword>
<sequence>MSAALQEDSDAQPSSAARPVRGVHPASIAARLRAEYAREVAALGYHAHSVPGALAHLALHLGLAVAVAAAFELLLSHAPRAAWLGYPLVAFLIATRFRAVGNMLHEACHGMLVRGKRHNRNLGHLLAVLDLTALDPYRRDHFTHHLHLGDAQKDLDFQPRRRFGFADPGRPFVKSHLLRPLLLIHLPAFIRPVLFHREDPAWVTLTRWAFIGGLLAVAHFAVGWDVFLRAYLVPYFVAYQVIRYWSDAVDHAGIISSADEFHRSRNHVFAWGWLNRLLFPRNDEYHLTHHLFPAVPTPFQGRVHRLLLRDAEYAARDHAFSALTR</sequence>
<dbReference type="EMBL" id="CP022203">
    <property type="protein sequence ID" value="ATB46131.1"/>
    <property type="molecule type" value="Genomic_DNA"/>
</dbReference>
<dbReference type="Pfam" id="PF00487">
    <property type="entry name" value="FA_desaturase"/>
    <property type="match status" value="1"/>
</dbReference>
<gene>
    <name evidence="4" type="ORF">MYMAC_001723</name>
</gene>
<feature type="domain" description="Fatty acid desaturase" evidence="3">
    <location>
        <begin position="82"/>
        <end position="313"/>
    </location>
</feature>
<keyword evidence="5" id="KW-1185">Reference proteome</keyword>
<keyword evidence="2" id="KW-0812">Transmembrane</keyword>
<evidence type="ECO:0000313" key="5">
    <source>
        <dbReference type="Proteomes" id="UP000217343"/>
    </source>
</evidence>
<dbReference type="Proteomes" id="UP000217343">
    <property type="component" value="Chromosome"/>
</dbReference>
<reference evidence="4 5" key="1">
    <citation type="submission" date="2017-06" db="EMBL/GenBank/DDBJ databases">
        <title>Sequencing and comparative analysis of myxobacterial genomes.</title>
        <authorList>
            <person name="Rupp O."/>
            <person name="Goesmann A."/>
            <person name="Sogaard-Andersen L."/>
        </authorList>
    </citation>
    <scope>NUCLEOTIDE SEQUENCE [LARGE SCALE GENOMIC DNA]</scope>
    <source>
        <strain evidence="4 5">DSM 14697</strain>
    </source>
</reference>
<proteinExistence type="predicted"/>